<organism evidence="2 3">
    <name type="scientific">Lactobacillus gasseri</name>
    <dbReference type="NCBI Taxonomy" id="1596"/>
    <lineage>
        <taxon>Bacteria</taxon>
        <taxon>Bacillati</taxon>
        <taxon>Bacillota</taxon>
        <taxon>Bacilli</taxon>
        <taxon>Lactobacillales</taxon>
        <taxon>Lactobacillaceae</taxon>
        <taxon>Lactobacillus</taxon>
    </lineage>
</organism>
<dbReference type="PROSITE" id="PS50164">
    <property type="entry name" value="GIY_YIG"/>
    <property type="match status" value="1"/>
</dbReference>
<comment type="caution">
    <text evidence="2">The sequence shown here is derived from an EMBL/GenBank/DDBJ whole genome shotgun (WGS) entry which is preliminary data.</text>
</comment>
<dbReference type="Gene3D" id="3.40.1440.10">
    <property type="entry name" value="GIY-YIG endonuclease"/>
    <property type="match status" value="1"/>
</dbReference>
<dbReference type="SUPFAM" id="SSF82771">
    <property type="entry name" value="GIY-YIG endonuclease"/>
    <property type="match status" value="1"/>
</dbReference>
<gene>
    <name evidence="2" type="ORF">FIPPAONL_01263</name>
</gene>
<dbReference type="InterPro" id="IPR000305">
    <property type="entry name" value="GIY-YIG_endonuc"/>
</dbReference>
<dbReference type="Pfam" id="PF01541">
    <property type="entry name" value="GIY-YIG"/>
    <property type="match status" value="1"/>
</dbReference>
<keyword evidence="3" id="KW-1185">Reference proteome</keyword>
<evidence type="ECO:0000313" key="3">
    <source>
        <dbReference type="Proteomes" id="UP000316012"/>
    </source>
</evidence>
<evidence type="ECO:0000259" key="1">
    <source>
        <dbReference type="PROSITE" id="PS50164"/>
    </source>
</evidence>
<protein>
    <recommendedName>
        <fullName evidence="1">GIY-YIG domain-containing protein</fullName>
    </recommendedName>
</protein>
<sequence>MNKTIGIYIIINKATGKVYIGQSTDIHQRFIDHFKKVQ</sequence>
<evidence type="ECO:0000313" key="2">
    <source>
        <dbReference type="EMBL" id="TQW15051.1"/>
    </source>
</evidence>
<name>A0ABY3BDD7_LACGS</name>
<accession>A0ABY3BDD7</accession>
<dbReference type="EMBL" id="SRMD01000086">
    <property type="protein sequence ID" value="TQW15051.1"/>
    <property type="molecule type" value="Genomic_DNA"/>
</dbReference>
<proteinExistence type="predicted"/>
<dbReference type="InterPro" id="IPR035901">
    <property type="entry name" value="GIY-YIG_endonuc_sf"/>
</dbReference>
<reference evidence="2 3" key="1">
    <citation type="submission" date="2019-04" db="EMBL/GenBank/DDBJ databases">
        <title>Lactobacillus gasseri 7171 assembly.</title>
        <authorList>
            <person name="Joris B.R."/>
            <person name="Giguere D."/>
        </authorList>
    </citation>
    <scope>NUCLEOTIDE SEQUENCE [LARGE SCALE GENOMIC DNA]</scope>
    <source>
        <strain evidence="2 3">7171</strain>
    </source>
</reference>
<feature type="domain" description="GIY-YIG" evidence="1">
    <location>
        <begin position="3"/>
        <end position="38"/>
    </location>
</feature>
<dbReference type="Proteomes" id="UP000316012">
    <property type="component" value="Unassembled WGS sequence"/>
</dbReference>
<dbReference type="CDD" id="cd00719">
    <property type="entry name" value="GIY-YIG_SF"/>
    <property type="match status" value="1"/>
</dbReference>
<dbReference type="RefSeq" id="WP_101885309.1">
    <property type="nucleotide sequence ID" value="NZ_PKKB01000003.1"/>
</dbReference>